<proteinExistence type="predicted"/>
<name>A0AAQ3K825_9LILI</name>
<accession>A0AAQ3K825</accession>
<dbReference type="EMBL" id="CP136893">
    <property type="protein sequence ID" value="WOL03549.1"/>
    <property type="molecule type" value="Genomic_DNA"/>
</dbReference>
<feature type="compositionally biased region" description="Basic residues" evidence="1">
    <location>
        <begin position="369"/>
        <end position="381"/>
    </location>
</feature>
<feature type="compositionally biased region" description="Basic and acidic residues" evidence="1">
    <location>
        <begin position="186"/>
        <end position="198"/>
    </location>
</feature>
<feature type="region of interest" description="Disordered" evidence="1">
    <location>
        <begin position="146"/>
        <end position="198"/>
    </location>
</feature>
<evidence type="ECO:0000313" key="2">
    <source>
        <dbReference type="EMBL" id="WOL03549.1"/>
    </source>
</evidence>
<dbReference type="AlphaFoldDB" id="A0AAQ3K825"/>
<feature type="region of interest" description="Disordered" evidence="1">
    <location>
        <begin position="291"/>
        <end position="314"/>
    </location>
</feature>
<evidence type="ECO:0000313" key="3">
    <source>
        <dbReference type="Proteomes" id="UP001327560"/>
    </source>
</evidence>
<reference evidence="2 3" key="1">
    <citation type="submission" date="2023-10" db="EMBL/GenBank/DDBJ databases">
        <title>Chromosome-scale genome assembly provides insights into flower coloration mechanisms of Canna indica.</title>
        <authorList>
            <person name="Li C."/>
        </authorList>
    </citation>
    <scope>NUCLEOTIDE SEQUENCE [LARGE SCALE GENOMIC DNA]</scope>
    <source>
        <tissue evidence="2">Flower</tissue>
    </source>
</reference>
<feature type="region of interest" description="Disordered" evidence="1">
    <location>
        <begin position="99"/>
        <end position="125"/>
    </location>
</feature>
<keyword evidence="3" id="KW-1185">Reference proteome</keyword>
<protein>
    <submittedName>
        <fullName evidence="2">Uncharacterized protein</fullName>
    </submittedName>
</protein>
<feature type="compositionally biased region" description="Basic and acidic residues" evidence="1">
    <location>
        <begin position="112"/>
        <end position="123"/>
    </location>
</feature>
<feature type="region of interest" description="Disordered" evidence="1">
    <location>
        <begin position="360"/>
        <end position="394"/>
    </location>
</feature>
<dbReference type="Proteomes" id="UP001327560">
    <property type="component" value="Chromosome 4"/>
</dbReference>
<sequence length="414" mass="46099">MGDSNFHLSLSEHWNNNQGDSSKCLILSLLTTLVYNPQSPALLSSSPSRPPSSQSFFCFFVFSHVVRRLISGRVLVEHVRGGDRLAEQGRQCVANGLGHARRPAERAGPGDPLREHREEEVGRQQRLHGAVRVRCRGDLLGRLGLQDVLRPPPPPLLGQGGGGARPGLPHQAGDPAGVHPFLQGRGDGRDADRRALLPHGDHGLLPVRLCGHHPHPPRRLPPRPDELPRLDALRPPLAHLLLHRRRLLPLGRRLPLPLGRHGLLRRLRHPPLLRHRRFHRCLLGRAEVDDGQGEVPAEQRATDADGSGAAVDGVGGVQRRRPLLRQHRLVAGGAQHQHLRRHQPACVDLPRRHLLQEAVRHRSRAGHDHRPRLHHSRRRFGPRLGCDSDGHMLRQHPLVHHDGRAQALSPPPED</sequence>
<evidence type="ECO:0000256" key="1">
    <source>
        <dbReference type="SAM" id="MobiDB-lite"/>
    </source>
</evidence>
<gene>
    <name evidence="2" type="ORF">Cni_G12269</name>
</gene>
<organism evidence="2 3">
    <name type="scientific">Canna indica</name>
    <name type="common">Indian-shot</name>
    <dbReference type="NCBI Taxonomy" id="4628"/>
    <lineage>
        <taxon>Eukaryota</taxon>
        <taxon>Viridiplantae</taxon>
        <taxon>Streptophyta</taxon>
        <taxon>Embryophyta</taxon>
        <taxon>Tracheophyta</taxon>
        <taxon>Spermatophyta</taxon>
        <taxon>Magnoliopsida</taxon>
        <taxon>Liliopsida</taxon>
        <taxon>Zingiberales</taxon>
        <taxon>Cannaceae</taxon>
        <taxon>Canna</taxon>
    </lineage>
</organism>